<dbReference type="InterPro" id="IPR011051">
    <property type="entry name" value="RmlC_Cupin_sf"/>
</dbReference>
<dbReference type="SUPFAM" id="SSF51182">
    <property type="entry name" value="RmlC-like cupins"/>
    <property type="match status" value="1"/>
</dbReference>
<dbReference type="CDD" id="cd02219">
    <property type="entry name" value="cupin_YjlB-like"/>
    <property type="match status" value="1"/>
</dbReference>
<proteinExistence type="predicted"/>
<accession>A0A2H2Z0B9</accession>
<dbReference type="PANTHER" id="PTHR36448:SF3">
    <property type="entry name" value="CUPIN TYPE-2 DOMAIN-CONTAINING PROTEIN"/>
    <property type="match status" value="1"/>
</dbReference>
<organism evidence="2 3">
    <name type="scientific">Trichoderma parareesei</name>
    <name type="common">Filamentous fungus</name>
    <dbReference type="NCBI Taxonomy" id="858221"/>
    <lineage>
        <taxon>Eukaryota</taxon>
        <taxon>Fungi</taxon>
        <taxon>Dikarya</taxon>
        <taxon>Ascomycota</taxon>
        <taxon>Pezizomycotina</taxon>
        <taxon>Sordariomycetes</taxon>
        <taxon>Hypocreomycetidae</taxon>
        <taxon>Hypocreales</taxon>
        <taxon>Hypocreaceae</taxon>
        <taxon>Trichoderma</taxon>
    </lineage>
</organism>
<evidence type="ECO:0000259" key="1">
    <source>
        <dbReference type="Pfam" id="PF07883"/>
    </source>
</evidence>
<dbReference type="OrthoDB" id="2589563at2759"/>
<evidence type="ECO:0000313" key="3">
    <source>
        <dbReference type="Proteomes" id="UP000219286"/>
    </source>
</evidence>
<dbReference type="Gene3D" id="2.60.120.10">
    <property type="entry name" value="Jelly Rolls"/>
    <property type="match status" value="1"/>
</dbReference>
<dbReference type="InterPro" id="IPR014500">
    <property type="entry name" value="UCP019307_cupin"/>
</dbReference>
<comment type="caution">
    <text evidence="2">The sequence shown here is derived from an EMBL/GenBank/DDBJ whole genome shotgun (WGS) entry which is preliminary data.</text>
</comment>
<sequence length="195" mass="21140">MPSSSSSCSSSTPTPLTPLSSLRISQHLIPAHNLLPNSSLHSKPLIIYHAAFPPEQITTSSPDAIESHLRSVGVVTPQWRYTMYDTTHFHSTTHEVLCVAAGRAKLCFGGERNPGRVEPVVSKGDVIVVPAGVAHRLLENLDPEPFLMVGSYPSGKTWDMCYGKNADEYDADSIKALPWFGKDPIYGDDGPVLSV</sequence>
<dbReference type="Pfam" id="PF07883">
    <property type="entry name" value="Cupin_2"/>
    <property type="match status" value="1"/>
</dbReference>
<dbReference type="Proteomes" id="UP000219286">
    <property type="component" value="Unassembled WGS sequence"/>
</dbReference>
<keyword evidence="3" id="KW-1185">Reference proteome</keyword>
<protein>
    <recommendedName>
        <fullName evidence="1">Cupin type-2 domain-containing protein</fullName>
    </recommendedName>
</protein>
<dbReference type="PIRSF" id="PIRSF019307">
    <property type="entry name" value="UCP019307"/>
    <property type="match status" value="1"/>
</dbReference>
<evidence type="ECO:0000313" key="2">
    <source>
        <dbReference type="EMBL" id="OTA01429.1"/>
    </source>
</evidence>
<dbReference type="InterPro" id="IPR014710">
    <property type="entry name" value="RmlC-like_jellyroll"/>
</dbReference>
<dbReference type="EMBL" id="LFMI01000204">
    <property type="protein sequence ID" value="OTA01429.1"/>
    <property type="molecule type" value="Genomic_DNA"/>
</dbReference>
<feature type="domain" description="Cupin type-2" evidence="1">
    <location>
        <begin position="86"/>
        <end position="148"/>
    </location>
</feature>
<dbReference type="InterPro" id="IPR047121">
    <property type="entry name" value="YjiB-like"/>
</dbReference>
<dbReference type="PANTHER" id="PTHR36448">
    <property type="entry name" value="BLR7373 PROTEIN"/>
    <property type="match status" value="1"/>
</dbReference>
<reference evidence="2 3" key="1">
    <citation type="journal article" date="2015" name="Genome Announc.">
        <title>Genome sequence and annotation of Trichoderma parareesei, the ancestor of the cellulase producer Trichoderma reesei.</title>
        <authorList>
            <person name="Yang D."/>
            <person name="Pomraning K."/>
            <person name="Kopchinskiy A."/>
            <person name="Karimi Aghcheh R."/>
            <person name="Atanasova L."/>
            <person name="Chenthamara K."/>
            <person name="Baker S.E."/>
            <person name="Zhang R."/>
            <person name="Shen Q."/>
            <person name="Freitag M."/>
            <person name="Kubicek C.P."/>
            <person name="Druzhinina I.S."/>
        </authorList>
    </citation>
    <scope>NUCLEOTIDE SEQUENCE [LARGE SCALE GENOMIC DNA]</scope>
    <source>
        <strain evidence="2 3">CBS 125925</strain>
    </source>
</reference>
<gene>
    <name evidence="2" type="ORF">A9Z42_0017400</name>
</gene>
<dbReference type="AlphaFoldDB" id="A0A2H2Z0B9"/>
<dbReference type="InterPro" id="IPR013096">
    <property type="entry name" value="Cupin_2"/>
</dbReference>
<name>A0A2H2Z0B9_TRIPA</name>